<dbReference type="SFLD" id="SFLDG01140">
    <property type="entry name" value="C2.B:_Phosphomannomutase_and_P"/>
    <property type="match status" value="1"/>
</dbReference>
<dbReference type="EMBL" id="JAQLXO010000019">
    <property type="protein sequence ID" value="MDB7982999.1"/>
    <property type="molecule type" value="Genomic_DNA"/>
</dbReference>
<reference evidence="2 3" key="1">
    <citation type="submission" date="2018-08" db="EMBL/GenBank/DDBJ databases">
        <title>A genome reference for cultivated species of the human gut microbiota.</title>
        <authorList>
            <person name="Zou Y."/>
            <person name="Xue W."/>
            <person name="Luo G."/>
        </authorList>
    </citation>
    <scope>NUCLEOTIDE SEQUENCE [LARGE SCALE GENOMIC DNA]</scope>
    <source>
        <strain evidence="2 3">TF08-11</strain>
    </source>
</reference>
<organism evidence="2 3">
    <name type="scientific">Faecalicoccus pleomorphus</name>
    <dbReference type="NCBI Taxonomy" id="1323"/>
    <lineage>
        <taxon>Bacteria</taxon>
        <taxon>Bacillati</taxon>
        <taxon>Bacillota</taxon>
        <taxon>Erysipelotrichia</taxon>
        <taxon>Erysipelotrichales</taxon>
        <taxon>Erysipelotrichaceae</taxon>
        <taxon>Faecalicoccus</taxon>
    </lineage>
</organism>
<name>A0A3E3E4W8_9FIRM</name>
<dbReference type="Proteomes" id="UP000260721">
    <property type="component" value="Unassembled WGS sequence"/>
</dbReference>
<evidence type="ECO:0000313" key="3">
    <source>
        <dbReference type="Proteomes" id="UP000260721"/>
    </source>
</evidence>
<dbReference type="PANTHER" id="PTHR10000:SF8">
    <property type="entry name" value="HAD SUPERFAMILY HYDROLASE-LIKE, TYPE 3"/>
    <property type="match status" value="1"/>
</dbReference>
<dbReference type="NCBIfam" id="TIGR01484">
    <property type="entry name" value="HAD-SF-IIB"/>
    <property type="match status" value="1"/>
</dbReference>
<dbReference type="Proteomes" id="UP001212981">
    <property type="component" value="Unassembled WGS sequence"/>
</dbReference>
<dbReference type="SFLD" id="SFLDS00003">
    <property type="entry name" value="Haloacid_Dehalogenase"/>
    <property type="match status" value="1"/>
</dbReference>
<dbReference type="Gene3D" id="3.40.50.1000">
    <property type="entry name" value="HAD superfamily/HAD-like"/>
    <property type="match status" value="1"/>
</dbReference>
<evidence type="ECO:0000313" key="2">
    <source>
        <dbReference type="EMBL" id="RGD76656.1"/>
    </source>
</evidence>
<reference evidence="1" key="2">
    <citation type="submission" date="2023-01" db="EMBL/GenBank/DDBJ databases">
        <title>Human gut microbiome strain richness.</title>
        <authorList>
            <person name="Chen-Liaw A."/>
        </authorList>
    </citation>
    <scope>NUCLEOTIDE SEQUENCE</scope>
    <source>
        <strain evidence="1">D8_m1001271B151109d0_201107</strain>
    </source>
</reference>
<dbReference type="Gene3D" id="3.30.1240.10">
    <property type="match status" value="1"/>
</dbReference>
<dbReference type="InterPro" id="IPR036412">
    <property type="entry name" value="HAD-like_sf"/>
</dbReference>
<dbReference type="GO" id="GO:0000287">
    <property type="term" value="F:magnesium ion binding"/>
    <property type="evidence" value="ECO:0007669"/>
    <property type="project" value="TreeGrafter"/>
</dbReference>
<dbReference type="PANTHER" id="PTHR10000">
    <property type="entry name" value="PHOSPHOSERINE PHOSPHATASE"/>
    <property type="match status" value="1"/>
</dbReference>
<gene>
    <name evidence="2" type="ORF">DXC78_05425</name>
    <name evidence="1" type="ORF">PND82_09240</name>
</gene>
<keyword evidence="1" id="KW-0378">Hydrolase</keyword>
<proteinExistence type="predicted"/>
<dbReference type="GO" id="GO:0016791">
    <property type="term" value="F:phosphatase activity"/>
    <property type="evidence" value="ECO:0007669"/>
    <property type="project" value="TreeGrafter"/>
</dbReference>
<dbReference type="CDD" id="cd07516">
    <property type="entry name" value="HAD_Pase"/>
    <property type="match status" value="1"/>
</dbReference>
<dbReference type="InterPro" id="IPR000150">
    <property type="entry name" value="Cof"/>
</dbReference>
<accession>A0A3E3E4W8</accession>
<dbReference type="AlphaFoldDB" id="A0A3E3E4W8"/>
<dbReference type="GO" id="GO:0005829">
    <property type="term" value="C:cytosol"/>
    <property type="evidence" value="ECO:0007669"/>
    <property type="project" value="TreeGrafter"/>
</dbReference>
<dbReference type="SUPFAM" id="SSF56784">
    <property type="entry name" value="HAD-like"/>
    <property type="match status" value="1"/>
</dbReference>
<dbReference type="InterPro" id="IPR006379">
    <property type="entry name" value="HAD-SF_hydro_IIB"/>
</dbReference>
<dbReference type="InterPro" id="IPR023214">
    <property type="entry name" value="HAD_sf"/>
</dbReference>
<comment type="caution">
    <text evidence="2">The sequence shown here is derived from an EMBL/GenBank/DDBJ whole genome shotgun (WGS) entry which is preliminary data.</text>
</comment>
<dbReference type="EMBL" id="QUSK01000010">
    <property type="protein sequence ID" value="RGD76656.1"/>
    <property type="molecule type" value="Genomic_DNA"/>
</dbReference>
<dbReference type="PROSITE" id="PS01228">
    <property type="entry name" value="COF_1"/>
    <property type="match status" value="1"/>
</dbReference>
<dbReference type="RefSeq" id="WP_117446080.1">
    <property type="nucleotide sequence ID" value="NZ_CALCIP010000021.1"/>
</dbReference>
<dbReference type="PROSITE" id="PS01229">
    <property type="entry name" value="COF_2"/>
    <property type="match status" value="1"/>
</dbReference>
<dbReference type="Pfam" id="PF08282">
    <property type="entry name" value="Hydrolase_3"/>
    <property type="match status" value="1"/>
</dbReference>
<dbReference type="NCBIfam" id="TIGR00099">
    <property type="entry name" value="Cof-subfamily"/>
    <property type="match status" value="1"/>
</dbReference>
<evidence type="ECO:0000313" key="1">
    <source>
        <dbReference type="EMBL" id="MDB7982999.1"/>
    </source>
</evidence>
<sequence>MHDIKAIFLDLDGTLLTSDKQIDDKDKNTLIRCLNKGIKIILVSGRPIFYVESIAKQIDPRVMCMGYNGAYFRDSCLEINQCISAKHLQQIRELLDAYSIQKYYLKGLHAIYSSDMDQRFIYKEVPTYLYTKEEKIDADIYKILMVDSRLDVLEDFKKQVQDFVSVTSSHISSLDIMDKSVNKGNAINALMQTYKWNQDNLMAFGDSLNDIDMFEHVKYSIAMGNGMDVIKEKAWDITTSNDENGITLAIKKYVEGI</sequence>
<protein>
    <submittedName>
        <fullName evidence="1">Cof-type HAD-IIB family hydrolase</fullName>
    </submittedName>
    <submittedName>
        <fullName evidence="2">HAD family phosphatase</fullName>
    </submittedName>
</protein>